<dbReference type="GO" id="GO:0001650">
    <property type="term" value="C:fibrillar center"/>
    <property type="evidence" value="ECO:0007669"/>
    <property type="project" value="TreeGrafter"/>
</dbReference>
<evidence type="ECO:0000313" key="2">
    <source>
        <dbReference type="EMBL" id="PPS12452.1"/>
    </source>
</evidence>
<keyword evidence="1" id="KW-1133">Transmembrane helix</keyword>
<name>A0A2P5YA28_GOSBA</name>
<evidence type="ECO:0000313" key="3">
    <source>
        <dbReference type="Proteomes" id="UP000239757"/>
    </source>
</evidence>
<dbReference type="PANTHER" id="PTHR15319">
    <property type="entry name" value="TATA BOX-BINDING PROTEIN ASSOCIATED FACTOR RNA POLYMERASE I SUBUNIT C"/>
    <property type="match status" value="1"/>
</dbReference>
<dbReference type="GO" id="GO:0001164">
    <property type="term" value="F:RNA polymerase I core promoter sequence-specific DNA binding"/>
    <property type="evidence" value="ECO:0007669"/>
    <property type="project" value="TreeGrafter"/>
</dbReference>
<evidence type="ECO:0000256" key="1">
    <source>
        <dbReference type="SAM" id="Phobius"/>
    </source>
</evidence>
<proteinExistence type="predicted"/>
<keyword evidence="1" id="KW-0812">Transmembrane</keyword>
<protein>
    <submittedName>
        <fullName evidence="2">Uncharacterized protein</fullName>
    </submittedName>
</protein>
<dbReference type="PANTHER" id="PTHR15319:SF1">
    <property type="entry name" value="TATA BOX-BINDING PROTEIN-ASSOCIATED FACTOR RNA POLYMERASE I SUBUNIT C"/>
    <property type="match status" value="1"/>
</dbReference>
<accession>A0A2P5YA28</accession>
<dbReference type="InterPro" id="IPR038801">
    <property type="entry name" value="TAF1C"/>
</dbReference>
<sequence>MQVSKSKNNDVDGGMVEVKRLDNSSSPLSGLTQTVLSDTDEYDTILKNKLHHVCAIVVLFHASTMKVEGSSVQVEIQALQSEPIFKVHPIQEHGEPSDVMGKAPPNEYSFSRLPIANDPVDDFDGISGISYVNCQKLNGYVKRSKLRVLWDDSSGAENYKWLSELRLQCRDDTYQWATESSFFIIWGSFWNCEFRLFCYGPLSANEGSIATEISKFYKPFLSKDLSKLVCESDKFCGLILIGLISSGKIEAQRYCALLDLVQNFDVAHREPLFKFEDSLLYSLGDDEYEFPKRDEMWANSQRLKQFLLYNPVVGEARGNRIYNDVKFTTIITKVHKVTDPNDTMDSSVGLELFDHICPIEFKFDVPVMNFVLTDALCLIEEWLLAEVIEWLMKIVEELFSLSCLFFFLLIKLFLYFLEFLSSFPSFSVVFGFSISVHNILVENCGCHWILE</sequence>
<dbReference type="EMBL" id="KZ663478">
    <property type="protein sequence ID" value="PPS12452.1"/>
    <property type="molecule type" value="Genomic_DNA"/>
</dbReference>
<dbReference type="Proteomes" id="UP000239757">
    <property type="component" value="Unassembled WGS sequence"/>
</dbReference>
<reference evidence="2 3" key="1">
    <citation type="submission" date="2015-01" db="EMBL/GenBank/DDBJ databases">
        <title>Genome of allotetraploid Gossypium barbadense reveals genomic plasticity and fiber elongation in cotton evolution.</title>
        <authorList>
            <person name="Chen X."/>
            <person name="Liu X."/>
            <person name="Zhao B."/>
            <person name="Zheng H."/>
            <person name="Hu Y."/>
            <person name="Lu G."/>
            <person name="Yang C."/>
            <person name="Chen J."/>
            <person name="Shan C."/>
            <person name="Zhang L."/>
            <person name="Zhou Y."/>
            <person name="Wang L."/>
            <person name="Guo W."/>
            <person name="Bai Y."/>
            <person name="Ruan J."/>
            <person name="Shangguan X."/>
            <person name="Mao Y."/>
            <person name="Jiang J."/>
            <person name="Zhu Y."/>
            <person name="Lei J."/>
            <person name="Kang H."/>
            <person name="Chen S."/>
            <person name="He X."/>
            <person name="Wang R."/>
            <person name="Wang Y."/>
            <person name="Chen J."/>
            <person name="Wang L."/>
            <person name="Yu S."/>
            <person name="Wang B."/>
            <person name="Wei J."/>
            <person name="Song S."/>
            <person name="Lu X."/>
            <person name="Gao Z."/>
            <person name="Gu W."/>
            <person name="Deng X."/>
            <person name="Ma D."/>
            <person name="Wang S."/>
            <person name="Liang W."/>
            <person name="Fang L."/>
            <person name="Cai C."/>
            <person name="Zhu X."/>
            <person name="Zhou B."/>
            <person name="Zhang Y."/>
            <person name="Chen Z."/>
            <person name="Xu S."/>
            <person name="Zhu R."/>
            <person name="Wang S."/>
            <person name="Zhang T."/>
            <person name="Zhao G."/>
        </authorList>
    </citation>
    <scope>NUCLEOTIDE SEQUENCE [LARGE SCALE GENOMIC DNA]</scope>
    <source>
        <strain evidence="3">cv. Xinhai21</strain>
        <tissue evidence="2">Leaf</tissue>
    </source>
</reference>
<keyword evidence="1" id="KW-0472">Membrane</keyword>
<dbReference type="AlphaFoldDB" id="A0A2P5YA28"/>
<gene>
    <name evidence="2" type="ORF">GOBAR_AA08185</name>
</gene>
<organism evidence="2 3">
    <name type="scientific">Gossypium barbadense</name>
    <name type="common">Sea Island cotton</name>
    <name type="synonym">Hibiscus barbadensis</name>
    <dbReference type="NCBI Taxonomy" id="3634"/>
    <lineage>
        <taxon>Eukaryota</taxon>
        <taxon>Viridiplantae</taxon>
        <taxon>Streptophyta</taxon>
        <taxon>Embryophyta</taxon>
        <taxon>Tracheophyta</taxon>
        <taxon>Spermatophyta</taxon>
        <taxon>Magnoliopsida</taxon>
        <taxon>eudicotyledons</taxon>
        <taxon>Gunneridae</taxon>
        <taxon>Pentapetalae</taxon>
        <taxon>rosids</taxon>
        <taxon>malvids</taxon>
        <taxon>Malvales</taxon>
        <taxon>Malvaceae</taxon>
        <taxon>Malvoideae</taxon>
        <taxon>Gossypium</taxon>
    </lineage>
</organism>
<feature type="transmembrane region" description="Helical" evidence="1">
    <location>
        <begin position="398"/>
        <end position="417"/>
    </location>
</feature>
<dbReference type="OrthoDB" id="2382881at2759"/>